<feature type="domain" description="C2H2-type" evidence="14">
    <location>
        <begin position="762"/>
        <end position="796"/>
    </location>
</feature>
<feature type="domain" description="C2H2-type" evidence="14">
    <location>
        <begin position="1342"/>
        <end position="1370"/>
    </location>
</feature>
<evidence type="ECO:0000259" key="13">
    <source>
        <dbReference type="PROSITE" id="PS50023"/>
    </source>
</evidence>
<feature type="domain" description="C2H2-type" evidence="14">
    <location>
        <begin position="147"/>
        <end position="170"/>
    </location>
</feature>
<feature type="domain" description="C2H2-type" evidence="14">
    <location>
        <begin position="120"/>
        <end position="148"/>
    </location>
</feature>
<dbReference type="SUPFAM" id="SSF57667">
    <property type="entry name" value="beta-beta-alpha zinc fingers"/>
    <property type="match status" value="11"/>
</dbReference>
<keyword evidence="8" id="KW-0238">DNA-binding</keyword>
<keyword evidence="7 12" id="KW-0440">LIM domain</keyword>
<sequence>MCFFCGEGMPGLIELREHTETHKPFRETDRAIGLVKSPDSEVKIDVSVTACVLCGRSFDGFDEMIDHLSFAHRLPYDKDVRLDISRYRLSDLKCLLCDQSFGFFNQLVNHVNKTHPVRCFSCEKCDREFNKKRDLDAHVRSHHRKCYPCTRCSATFQSNTELHTHKMNAHPSACSICFAYFPSDSKRLKHMKLDHASDGLQCGFCLKVMTTKQGFLRHASCCTRQINGVKMSNDPFIDDKEKKPSVKLLRNSLACILNMSTAIPFKYYMSKFRCFYCPKDFVDCDDLKQHTVTVHPLCDIGLKSMKLRNRDEGRIKIDTTSLSCRVCHEPLSDLSHLTDHLTAEHKAKIDGEMLTHLQPYKLAKENYACPICGEVCFRTHPNLRAHVSRRHRAAAFACERCNSAFASSGQLRAHLGKEHGAKLVACAQCEERFVSRYSMLRHSIRVHGIGHACPHCGKLFIRNSFMVDHVRRTHLKERNVECPLCGDRFFDAQRLKMHMVKHYGERNFHCDVCGKGFLWKKNLRDDVPQGPYKNPEMRRRNLQILFNNTSILPFKWRGSCLCFYCGKSFSEYANFVKHTLSHGRCTTKDDSLKLIKGNHVEVKVDVSDITCEICSEPFTSLDEIIDHLIGKHGLDYDRRIRTPLQPYRLADFRCLFCQQQFTYFGHLVNHVNLAHPRHSFVCDECGISFNKERDLMFHVRRDHPPDAHPCADCSTSFDSPALLREHQKDIHFMKCERCASAFGTYSLLLKHVRSEHPDDGTIKCPHCSKHFRSPHGLKLHMIKCTINFPTHTDPAEGSPDGLLRPRKEQNVAHKSVIPRTADEVPQGPYKNCTSERRRSNLQILLNNTSILPFKWRGSCLCFYCGKSCPEYANFIKHTLSHGPCTTKDYSLKLIKGNHVEIKIDVSDVTCKICSEPFTTLAEIIDHLIGKHDLDYDTRIETPLQAYRLADFRCLFCQQQFTYFGYLVNHVNLAHPRNRFVCDECGVSCNKKRDLALHLRRNHRPDGYPCAECSTSFDSHALLRRHRNDFHFRKCKRCGSTFATYRLMQKHVQSEHPDDGTAKCPHCSKQLHSPQGLKQHMNKCKGNVLVQTDRSEGKPADGPLQPRKKQNVAQIRQNIQCVLNMSTALPFKFFARYCCFYCSKKFVEFEELKEHTVSEHPVCDLKSKSMKKCKGERITVKVDVTGLGCKVCGQPMPDLDVLIDHLICRHDANYDKSVTGCLEPYRVMKDNVPCPLCPDRTFRYFGILLRHINSEHSNNNRICDFCGRSFKSVTNLKVHITYAHTGACECEVCGGKYKNQWCLSRHMARHHDAMDYKCPKCPELFRSQYHKQKHLIEAHDIGHRCAHCGKMFTRNSFMKDHVRRTHLKERNVACSVCNERFFDNYLLRMHMVKHEGERKFSCDVCGKAFLRRSNLSSHKEMHKKYGHSQQQA</sequence>
<keyword evidence="5 12" id="KW-0862">Zinc</keyword>
<evidence type="ECO:0000313" key="16">
    <source>
        <dbReference type="Proteomes" id="UP000837857"/>
    </source>
</evidence>
<name>A0ABN8JAA0_9NEOP</name>
<keyword evidence="3" id="KW-0677">Repeat</keyword>
<reference evidence="15" key="1">
    <citation type="submission" date="2022-03" db="EMBL/GenBank/DDBJ databases">
        <authorList>
            <person name="Martin H S."/>
        </authorList>
    </citation>
    <scope>NUCLEOTIDE SEQUENCE [LARGE SCALE GENOMIC DNA]</scope>
</reference>
<accession>A0ABN8JAA0</accession>
<dbReference type="Pfam" id="PF00096">
    <property type="entry name" value="zf-C2H2"/>
    <property type="match status" value="5"/>
</dbReference>
<evidence type="ECO:0000313" key="15">
    <source>
        <dbReference type="EMBL" id="CAH2079330.1"/>
    </source>
</evidence>
<feature type="domain" description="C2H2-type" evidence="14">
    <location>
        <begin position="1260"/>
        <end position="1288"/>
    </location>
</feature>
<keyword evidence="9" id="KW-0804">Transcription</keyword>
<evidence type="ECO:0000259" key="14">
    <source>
        <dbReference type="PROSITE" id="PS50157"/>
    </source>
</evidence>
<evidence type="ECO:0000256" key="7">
    <source>
        <dbReference type="ARBA" id="ARBA00023038"/>
    </source>
</evidence>
<feature type="domain" description="C2H2-type" evidence="14">
    <location>
        <begin position="708"/>
        <end position="731"/>
    </location>
</feature>
<feature type="domain" description="C2H2-type" evidence="14">
    <location>
        <begin position="480"/>
        <end position="507"/>
    </location>
</feature>
<comment type="subcellular location">
    <subcellularLocation>
        <location evidence="1">Nucleus</location>
    </subcellularLocation>
</comment>
<dbReference type="Gene3D" id="3.30.160.60">
    <property type="entry name" value="Classic Zinc Finger"/>
    <property type="match status" value="14"/>
</dbReference>
<evidence type="ECO:0000256" key="10">
    <source>
        <dbReference type="ARBA" id="ARBA00023242"/>
    </source>
</evidence>
<feature type="domain" description="C2H2-type" evidence="14">
    <location>
        <begin position="733"/>
        <end position="761"/>
    </location>
</feature>
<dbReference type="PROSITE" id="PS50157">
    <property type="entry name" value="ZINC_FINGER_C2H2_2"/>
    <property type="match status" value="21"/>
</dbReference>
<feature type="domain" description="C2H2-type" evidence="14">
    <location>
        <begin position="560"/>
        <end position="582"/>
    </location>
</feature>
<evidence type="ECO:0000256" key="5">
    <source>
        <dbReference type="ARBA" id="ARBA00022833"/>
    </source>
</evidence>
<dbReference type="PANTHER" id="PTHR24384">
    <property type="entry name" value="FINGER PUTATIVE TRANSCRIPTION FACTOR FAMILY-RELATED"/>
    <property type="match status" value="1"/>
</dbReference>
<evidence type="ECO:0000256" key="3">
    <source>
        <dbReference type="ARBA" id="ARBA00022737"/>
    </source>
</evidence>
<feature type="domain" description="LIM zinc-binding" evidence="13">
    <location>
        <begin position="120"/>
        <end position="184"/>
    </location>
</feature>
<evidence type="ECO:0000256" key="6">
    <source>
        <dbReference type="ARBA" id="ARBA00023015"/>
    </source>
</evidence>
<dbReference type="InterPro" id="IPR001781">
    <property type="entry name" value="Znf_LIM"/>
</dbReference>
<evidence type="ECO:0000256" key="8">
    <source>
        <dbReference type="ARBA" id="ARBA00023125"/>
    </source>
</evidence>
<evidence type="ECO:0000256" key="9">
    <source>
        <dbReference type="ARBA" id="ARBA00023163"/>
    </source>
</evidence>
<feature type="domain" description="C2H2-type" evidence="14">
    <location>
        <begin position="272"/>
        <end position="295"/>
    </location>
</feature>
<dbReference type="EMBL" id="CAKOGK010000046">
    <property type="protein sequence ID" value="CAH2079330.1"/>
    <property type="molecule type" value="Genomic_DNA"/>
</dbReference>
<feature type="non-terminal residue" evidence="15">
    <location>
        <position position="1431"/>
    </location>
</feature>
<protein>
    <submittedName>
        <fullName evidence="15">Uncharacterized protein</fullName>
    </submittedName>
</protein>
<organism evidence="15 16">
    <name type="scientific">Iphiclides podalirius</name>
    <name type="common">scarce swallowtail</name>
    <dbReference type="NCBI Taxonomy" id="110791"/>
    <lineage>
        <taxon>Eukaryota</taxon>
        <taxon>Metazoa</taxon>
        <taxon>Ecdysozoa</taxon>
        <taxon>Arthropoda</taxon>
        <taxon>Hexapoda</taxon>
        <taxon>Insecta</taxon>
        <taxon>Pterygota</taxon>
        <taxon>Neoptera</taxon>
        <taxon>Endopterygota</taxon>
        <taxon>Lepidoptera</taxon>
        <taxon>Glossata</taxon>
        <taxon>Ditrysia</taxon>
        <taxon>Papilionoidea</taxon>
        <taxon>Papilionidae</taxon>
        <taxon>Papilioninae</taxon>
        <taxon>Iphiclides</taxon>
    </lineage>
</organism>
<dbReference type="InterPro" id="IPR013087">
    <property type="entry name" value="Znf_C2H2_type"/>
</dbReference>
<keyword evidence="16" id="KW-1185">Reference proteome</keyword>
<evidence type="ECO:0000256" key="12">
    <source>
        <dbReference type="PROSITE-ProRule" id="PRU00125"/>
    </source>
</evidence>
<feature type="domain" description="C2H2-type" evidence="14">
    <location>
        <begin position="680"/>
        <end position="708"/>
    </location>
</feature>
<dbReference type="PANTHER" id="PTHR24384:SF189">
    <property type="entry name" value="C2H2-TYPE DOMAIN-CONTAINING PROTEIN-RELATED"/>
    <property type="match status" value="1"/>
</dbReference>
<feature type="domain" description="C2H2-type" evidence="14">
    <location>
        <begin position="451"/>
        <end position="479"/>
    </location>
</feature>
<feature type="domain" description="C2H2-type" evidence="14">
    <location>
        <begin position="396"/>
        <end position="419"/>
    </location>
</feature>
<evidence type="ECO:0000256" key="2">
    <source>
        <dbReference type="ARBA" id="ARBA00022723"/>
    </source>
</evidence>
<dbReference type="Proteomes" id="UP000837857">
    <property type="component" value="Unassembled WGS sequence"/>
</dbReference>
<feature type="domain" description="C2H2-type" evidence="14">
    <location>
        <begin position="1136"/>
        <end position="1159"/>
    </location>
</feature>
<proteinExistence type="predicted"/>
<gene>
    <name evidence="15" type="ORF">IPOD504_LOCUS17699</name>
</gene>
<feature type="domain" description="C2H2-type" evidence="14">
    <location>
        <begin position="1007"/>
        <end position="1030"/>
    </location>
</feature>
<feature type="domain" description="C2H2-type" evidence="14">
    <location>
        <begin position="1032"/>
        <end position="1060"/>
    </location>
</feature>
<feature type="domain" description="C2H2-type" evidence="14">
    <location>
        <begin position="1371"/>
        <end position="1398"/>
    </location>
</feature>
<keyword evidence="6" id="KW-0805">Transcription regulation</keyword>
<dbReference type="InterPro" id="IPR050752">
    <property type="entry name" value="C2H2-ZF_domain"/>
</dbReference>
<evidence type="ECO:0000256" key="11">
    <source>
        <dbReference type="PROSITE-ProRule" id="PRU00042"/>
    </source>
</evidence>
<evidence type="ECO:0000256" key="4">
    <source>
        <dbReference type="ARBA" id="ARBA00022771"/>
    </source>
</evidence>
<feature type="domain" description="C2H2-type" evidence="14">
    <location>
        <begin position="979"/>
        <end position="1002"/>
    </location>
</feature>
<dbReference type="SMART" id="SM00355">
    <property type="entry name" value="ZnF_C2H2"/>
    <property type="match status" value="37"/>
</dbReference>
<keyword evidence="4 11" id="KW-0863">Zinc-finger</keyword>
<feature type="domain" description="C2H2-type" evidence="14">
    <location>
        <begin position="951"/>
        <end position="979"/>
    </location>
</feature>
<feature type="domain" description="C2H2-type" evidence="14">
    <location>
        <begin position="652"/>
        <end position="675"/>
    </location>
</feature>
<dbReference type="InterPro" id="IPR036236">
    <property type="entry name" value="Znf_C2H2_sf"/>
</dbReference>
<evidence type="ECO:0000256" key="1">
    <source>
        <dbReference type="ARBA" id="ARBA00004123"/>
    </source>
</evidence>
<keyword evidence="10" id="KW-0539">Nucleus</keyword>
<dbReference type="PROSITE" id="PS50023">
    <property type="entry name" value="LIM_DOMAIN_2"/>
    <property type="match status" value="1"/>
</dbReference>
<keyword evidence="2 12" id="KW-0479">Metal-binding</keyword>
<feature type="domain" description="C2H2-type" evidence="14">
    <location>
        <begin position="1399"/>
        <end position="1421"/>
    </location>
</feature>
<comment type="caution">
    <text evidence="15">The sequence shown here is derived from an EMBL/GenBank/DDBJ whole genome shotgun (WGS) entry which is preliminary data.</text>
</comment>
<dbReference type="PROSITE" id="PS00028">
    <property type="entry name" value="ZINC_FINGER_C2H2_1"/>
    <property type="match status" value="27"/>
</dbReference>